<keyword evidence="1" id="KW-0732">Signal</keyword>
<organism evidence="3 4">
    <name type="scientific">Phreatobacter stygius</name>
    <dbReference type="NCBI Taxonomy" id="1940610"/>
    <lineage>
        <taxon>Bacteria</taxon>
        <taxon>Pseudomonadati</taxon>
        <taxon>Pseudomonadota</taxon>
        <taxon>Alphaproteobacteria</taxon>
        <taxon>Hyphomicrobiales</taxon>
        <taxon>Phreatobacteraceae</taxon>
        <taxon>Phreatobacter</taxon>
    </lineage>
</organism>
<dbReference type="KEGG" id="pstg:E8M01_00525"/>
<reference evidence="3 4" key="1">
    <citation type="submission" date="2019-04" db="EMBL/GenBank/DDBJ databases">
        <title>Phreatobacter aquaticus sp. nov.</title>
        <authorList>
            <person name="Choi A."/>
        </authorList>
    </citation>
    <scope>NUCLEOTIDE SEQUENCE [LARGE SCALE GENOMIC DNA]</scope>
    <source>
        <strain evidence="3 4">KCTC 52518</strain>
    </source>
</reference>
<gene>
    <name evidence="3" type="ORF">E8M01_00525</name>
</gene>
<evidence type="ECO:0000313" key="3">
    <source>
        <dbReference type="EMBL" id="QCI62860.1"/>
    </source>
</evidence>
<accession>A0A4D7AYV7</accession>
<keyword evidence="4" id="KW-1185">Reference proteome</keyword>
<sequence>MLLNKLHLALVVTMLNVAPLPLSAARAGDRLPTPEERRQIEQILRGEGFTQWGEIDYGNGQFEVAKAVARDGQRYDLKLSQVDFSIVSRDRDE</sequence>
<name>A0A4D7AYV7_9HYPH</name>
<feature type="chain" id="PRO_5020205380" evidence="1">
    <location>
        <begin position="25"/>
        <end position="93"/>
    </location>
</feature>
<evidence type="ECO:0000256" key="1">
    <source>
        <dbReference type="SAM" id="SignalP"/>
    </source>
</evidence>
<feature type="signal peptide" evidence="1">
    <location>
        <begin position="1"/>
        <end position="24"/>
    </location>
</feature>
<evidence type="ECO:0000259" key="2">
    <source>
        <dbReference type="Pfam" id="PF13670"/>
    </source>
</evidence>
<dbReference type="RefSeq" id="WP_136958323.1">
    <property type="nucleotide sequence ID" value="NZ_CP039690.1"/>
</dbReference>
<proteinExistence type="predicted"/>
<evidence type="ECO:0000313" key="4">
    <source>
        <dbReference type="Proteomes" id="UP000298781"/>
    </source>
</evidence>
<dbReference type="EMBL" id="CP039690">
    <property type="protein sequence ID" value="QCI62860.1"/>
    <property type="molecule type" value="Genomic_DNA"/>
</dbReference>
<protein>
    <submittedName>
        <fullName evidence="3">PepSY domain-containing protein</fullName>
    </submittedName>
</protein>
<dbReference type="InterPro" id="IPR025711">
    <property type="entry name" value="PepSY"/>
</dbReference>
<dbReference type="AlphaFoldDB" id="A0A4D7AYV7"/>
<dbReference type="OrthoDB" id="7933638at2"/>
<feature type="domain" description="PepSY" evidence="2">
    <location>
        <begin position="22"/>
        <end position="89"/>
    </location>
</feature>
<dbReference type="Pfam" id="PF13670">
    <property type="entry name" value="PepSY_2"/>
    <property type="match status" value="1"/>
</dbReference>
<dbReference type="Proteomes" id="UP000298781">
    <property type="component" value="Chromosome"/>
</dbReference>